<gene>
    <name evidence="1" type="ORF">EV132_12234</name>
</gene>
<sequence>MLAAGMPVEDIAKTPSNKLADYYGVEHPALQGHDVLNDALSVAYALQHLLKTGKLQSPVFDRT</sequence>
<evidence type="ECO:0000313" key="1">
    <source>
        <dbReference type="EMBL" id="TCU10043.1"/>
    </source>
</evidence>
<dbReference type="AlphaFoldDB" id="A0A4R3PTK8"/>
<proteinExistence type="predicted"/>
<evidence type="ECO:0000313" key="2">
    <source>
        <dbReference type="Proteomes" id="UP000294576"/>
    </source>
</evidence>
<organism evidence="1 2">
    <name type="scientific">Rhizobium sullae</name>
    <name type="common">Rhizobium hedysari</name>
    <dbReference type="NCBI Taxonomy" id="50338"/>
    <lineage>
        <taxon>Bacteria</taxon>
        <taxon>Pseudomonadati</taxon>
        <taxon>Pseudomonadota</taxon>
        <taxon>Alphaproteobacteria</taxon>
        <taxon>Hyphomicrobiales</taxon>
        <taxon>Rhizobiaceae</taxon>
        <taxon>Rhizobium/Agrobacterium group</taxon>
        <taxon>Rhizobium</taxon>
    </lineage>
</organism>
<dbReference type="Proteomes" id="UP000294576">
    <property type="component" value="Unassembled WGS sequence"/>
</dbReference>
<comment type="caution">
    <text evidence="1">The sequence shown here is derived from an EMBL/GenBank/DDBJ whole genome shotgun (WGS) entry which is preliminary data.</text>
</comment>
<name>A0A4R3PTK8_RHISU</name>
<protein>
    <recommendedName>
        <fullName evidence="3">Exonuclease domain-containing protein</fullName>
    </recommendedName>
</protein>
<reference evidence="1 2" key="1">
    <citation type="submission" date="2019-03" db="EMBL/GenBank/DDBJ databases">
        <title>Genomic Encyclopedia of Type Strains, Phase IV (KMG-V): Genome sequencing to study the core and pangenomes of soil and plant-associated prokaryotes.</title>
        <authorList>
            <person name="Whitman W."/>
        </authorList>
    </citation>
    <scope>NUCLEOTIDE SEQUENCE [LARGE SCALE GENOMIC DNA]</scope>
    <source>
        <strain evidence="1 2">Hc14</strain>
    </source>
</reference>
<dbReference type="EMBL" id="SMBH01000022">
    <property type="protein sequence ID" value="TCU10043.1"/>
    <property type="molecule type" value="Genomic_DNA"/>
</dbReference>
<accession>A0A4R3PTK8</accession>
<evidence type="ECO:0008006" key="3">
    <source>
        <dbReference type="Google" id="ProtNLM"/>
    </source>
</evidence>